<evidence type="ECO:0000256" key="4">
    <source>
        <dbReference type="ARBA" id="ARBA00022825"/>
    </source>
</evidence>
<dbReference type="AlphaFoldDB" id="A0A4R3J4X6"/>
<keyword evidence="4 5" id="KW-0720">Serine protease</keyword>
<dbReference type="InterPro" id="IPR001478">
    <property type="entry name" value="PDZ"/>
</dbReference>
<keyword evidence="8" id="KW-1185">Reference proteome</keyword>
<evidence type="ECO:0000313" key="7">
    <source>
        <dbReference type="EMBL" id="TCS60312.1"/>
    </source>
</evidence>
<proteinExistence type="inferred from homology"/>
<gene>
    <name evidence="7" type="ORF">EDD55_11113</name>
</gene>
<dbReference type="Gene3D" id="3.90.226.10">
    <property type="entry name" value="2-enoyl-CoA Hydratase, Chain A, domain 1"/>
    <property type="match status" value="1"/>
</dbReference>
<dbReference type="SMART" id="SM00245">
    <property type="entry name" value="TSPc"/>
    <property type="match status" value="1"/>
</dbReference>
<dbReference type="GO" id="GO:0007165">
    <property type="term" value="P:signal transduction"/>
    <property type="evidence" value="ECO:0007669"/>
    <property type="project" value="TreeGrafter"/>
</dbReference>
<feature type="domain" description="PDZ" evidence="6">
    <location>
        <begin position="152"/>
        <end position="217"/>
    </location>
</feature>
<keyword evidence="2 5" id="KW-0645">Protease</keyword>
<reference evidence="7 8" key="1">
    <citation type="submission" date="2019-03" db="EMBL/GenBank/DDBJ databases">
        <title>Genomic Encyclopedia of Type Strains, Phase IV (KMG-IV): sequencing the most valuable type-strain genomes for metagenomic binning, comparative biology and taxonomic classification.</title>
        <authorList>
            <person name="Goeker M."/>
        </authorList>
    </citation>
    <scope>NUCLEOTIDE SEQUENCE [LARGE SCALE GENOMIC DNA]</scope>
    <source>
        <strain evidence="7 8">DSM 101688</strain>
    </source>
</reference>
<dbReference type="SMART" id="SM00228">
    <property type="entry name" value="PDZ"/>
    <property type="match status" value="1"/>
</dbReference>
<name>A0A4R3J4X6_9PROT</name>
<dbReference type="InterPro" id="IPR036034">
    <property type="entry name" value="PDZ_sf"/>
</dbReference>
<dbReference type="FunFam" id="2.30.42.10:FF:000063">
    <property type="entry name" value="Peptidase, S41 family"/>
    <property type="match status" value="1"/>
</dbReference>
<dbReference type="PROSITE" id="PS50106">
    <property type="entry name" value="PDZ"/>
    <property type="match status" value="1"/>
</dbReference>
<keyword evidence="3 5" id="KW-0378">Hydrolase</keyword>
<dbReference type="GO" id="GO:0006508">
    <property type="term" value="P:proteolysis"/>
    <property type="evidence" value="ECO:0007669"/>
    <property type="project" value="UniProtKB-KW"/>
</dbReference>
<accession>A0A4R3J4X6</accession>
<evidence type="ECO:0000313" key="8">
    <source>
        <dbReference type="Proteomes" id="UP000295304"/>
    </source>
</evidence>
<dbReference type="RefSeq" id="WP_243644868.1">
    <property type="nucleotide sequence ID" value="NZ_CP119676.1"/>
</dbReference>
<dbReference type="GO" id="GO:0004175">
    <property type="term" value="F:endopeptidase activity"/>
    <property type="evidence" value="ECO:0007669"/>
    <property type="project" value="TreeGrafter"/>
</dbReference>
<dbReference type="CDD" id="cd06782">
    <property type="entry name" value="cpPDZ_CPP-like"/>
    <property type="match status" value="1"/>
</dbReference>
<dbReference type="CDD" id="cd07560">
    <property type="entry name" value="Peptidase_S41_CPP"/>
    <property type="match status" value="1"/>
</dbReference>
<comment type="caution">
    <text evidence="7">The sequence shown here is derived from an EMBL/GenBank/DDBJ whole genome shotgun (WGS) entry which is preliminary data.</text>
</comment>
<dbReference type="SUPFAM" id="SSF50156">
    <property type="entry name" value="PDZ domain-like"/>
    <property type="match status" value="1"/>
</dbReference>
<dbReference type="FunFam" id="3.90.226.10:FF:000029">
    <property type="entry name" value="Peptidase, S41 family"/>
    <property type="match status" value="1"/>
</dbReference>
<evidence type="ECO:0000256" key="1">
    <source>
        <dbReference type="ARBA" id="ARBA00009179"/>
    </source>
</evidence>
<evidence type="ECO:0000256" key="3">
    <source>
        <dbReference type="ARBA" id="ARBA00022801"/>
    </source>
</evidence>
<dbReference type="SUPFAM" id="SSF52096">
    <property type="entry name" value="ClpP/crotonase"/>
    <property type="match status" value="1"/>
</dbReference>
<organism evidence="7 8">
    <name type="scientific">Varunaivibrio sulfuroxidans</name>
    <dbReference type="NCBI Taxonomy" id="1773489"/>
    <lineage>
        <taxon>Bacteria</taxon>
        <taxon>Pseudomonadati</taxon>
        <taxon>Pseudomonadota</taxon>
        <taxon>Alphaproteobacteria</taxon>
        <taxon>Rhodospirillales</taxon>
        <taxon>Magnetovibrionaceae</taxon>
        <taxon>Varunaivibrio</taxon>
    </lineage>
</organism>
<comment type="similarity">
    <text evidence="1 5">Belongs to the peptidase S41A family.</text>
</comment>
<dbReference type="Gene3D" id="2.30.42.10">
    <property type="match status" value="1"/>
</dbReference>
<protein>
    <submittedName>
        <fullName evidence="7">Carboxyl-terminal processing protease</fullName>
    </submittedName>
</protein>
<dbReference type="GO" id="GO:0030288">
    <property type="term" value="C:outer membrane-bounded periplasmic space"/>
    <property type="evidence" value="ECO:0007669"/>
    <property type="project" value="TreeGrafter"/>
</dbReference>
<dbReference type="GO" id="GO:0008236">
    <property type="term" value="F:serine-type peptidase activity"/>
    <property type="evidence" value="ECO:0007669"/>
    <property type="project" value="UniProtKB-KW"/>
</dbReference>
<evidence type="ECO:0000256" key="2">
    <source>
        <dbReference type="ARBA" id="ARBA00022670"/>
    </source>
</evidence>
<sequence length="531" mass="57097">MKRFSSMATLLIGGALGLVLLQSLNGCTQDSGSPIAQVLNIFDDEPALDSPGEKGDIRRFDKVYAHYANPTDPNYDRQRRQFSDAFMRVDAYYVRPLDPVKMADAAIEGVKKMKGKPGTLAPQKVVEAGLNAMLASLDPHSSYLNPQEYQDMQVITRGEFGGLGITVTMEKGEVKVISPIEDTPAYLAGVKAGDLIVAINGDPVKGKTLMQAVHLMRGKPGSHIRLTIRRKETKPFDVTITRAVISEKSVRWRIEGNIGYIRVISFSEQVKDGIMSAMSDFRTKLGPRLKGVVLDLRNNPGGLLEQSVILADVFLKKGLVVSVRGRDSGDVRNYDSHDGDMTHGVPMVVLINGGSASASEIVAGALQDRHRAVIMGSRSFGKGSVQTITPLPLGGGLRLTTALYYVPSGRTIQALGIEPDIELLPTAEQKKAMADFVAKAKKEDQPVIRREADLPHAISAQNGEIHTVQAKVPEAKCPSAGTDGKDKPLGCALQYLRTGTTTNFVASLIRKGANMAVPTPTPSLAASASAM</sequence>
<dbReference type="NCBIfam" id="TIGR00225">
    <property type="entry name" value="prc"/>
    <property type="match status" value="1"/>
</dbReference>
<evidence type="ECO:0000256" key="5">
    <source>
        <dbReference type="RuleBase" id="RU004404"/>
    </source>
</evidence>
<dbReference type="PANTHER" id="PTHR32060:SF30">
    <property type="entry name" value="CARBOXY-TERMINAL PROCESSING PROTEASE CTPA"/>
    <property type="match status" value="1"/>
</dbReference>
<dbReference type="EMBL" id="SLZW01000011">
    <property type="protein sequence ID" value="TCS60312.1"/>
    <property type="molecule type" value="Genomic_DNA"/>
</dbReference>
<dbReference type="Proteomes" id="UP000295304">
    <property type="component" value="Unassembled WGS sequence"/>
</dbReference>
<dbReference type="PANTHER" id="PTHR32060">
    <property type="entry name" value="TAIL-SPECIFIC PROTEASE"/>
    <property type="match status" value="1"/>
</dbReference>
<dbReference type="InterPro" id="IPR029045">
    <property type="entry name" value="ClpP/crotonase-like_dom_sf"/>
</dbReference>
<dbReference type="InterPro" id="IPR004447">
    <property type="entry name" value="Peptidase_S41A"/>
</dbReference>
<dbReference type="Pfam" id="PF13180">
    <property type="entry name" value="PDZ_2"/>
    <property type="match status" value="1"/>
</dbReference>
<dbReference type="Pfam" id="PF03572">
    <property type="entry name" value="Peptidase_S41"/>
    <property type="match status" value="1"/>
</dbReference>
<dbReference type="InterPro" id="IPR005151">
    <property type="entry name" value="Tail-specific_protease"/>
</dbReference>
<evidence type="ECO:0000259" key="6">
    <source>
        <dbReference type="PROSITE" id="PS50106"/>
    </source>
</evidence>
<dbReference type="Gene3D" id="3.30.750.44">
    <property type="match status" value="1"/>
</dbReference>